<feature type="compositionally biased region" description="Basic and acidic residues" evidence="1">
    <location>
        <begin position="407"/>
        <end position="425"/>
    </location>
</feature>
<gene>
    <name evidence="2" type="ORF">KDL01_33085</name>
</gene>
<protein>
    <submittedName>
        <fullName evidence="2">TIGR02677 family protein</fullName>
    </submittedName>
</protein>
<reference evidence="2" key="1">
    <citation type="submission" date="2021-04" db="EMBL/GenBank/DDBJ databases">
        <title>Genome based classification of Actinospica acidithermotolerans sp. nov., an actinobacterium isolated from an Indonesian hot spring.</title>
        <authorList>
            <person name="Kusuma A.B."/>
            <person name="Putra K.E."/>
            <person name="Nafisah S."/>
            <person name="Loh J."/>
            <person name="Nouioui I."/>
            <person name="Goodfellow M."/>
        </authorList>
    </citation>
    <scope>NUCLEOTIDE SEQUENCE</scope>
    <source>
        <strain evidence="2">CSCA 57</strain>
    </source>
</reference>
<feature type="region of interest" description="Disordered" evidence="1">
    <location>
        <begin position="384"/>
        <end position="425"/>
    </location>
</feature>
<dbReference type="Proteomes" id="UP000675781">
    <property type="component" value="Unassembled WGS sequence"/>
</dbReference>
<accession>A0A941IS66</accession>
<dbReference type="NCBIfam" id="TIGR02677">
    <property type="entry name" value="TIGR02677 family protein"/>
    <property type="match status" value="1"/>
</dbReference>
<name>A0A941IS66_9ACTN</name>
<proteinExistence type="predicted"/>
<keyword evidence="3" id="KW-1185">Reference proteome</keyword>
<dbReference type="Pfam" id="PF09660">
    <property type="entry name" value="DUF2397"/>
    <property type="match status" value="1"/>
</dbReference>
<evidence type="ECO:0000313" key="2">
    <source>
        <dbReference type="EMBL" id="MBR7838154.1"/>
    </source>
</evidence>
<dbReference type="AlphaFoldDB" id="A0A941IS66"/>
<sequence length="544" mass="58373">MSRAASHLPSSVTAGPQPFAYLSTPNAALYGQVLRVFAQARARFTVHLRPEDVLAELRRDTGITTVAIESVSAALEQLESWGNLRADADTGRVTTVEDFHRARYLYQLTRHGQAAVAAIAAYEQALGHRGQLQAVALEDIAEQLASLLVLARDPNPDAAKAHLALLGLVDRFSSLADNAEAFMASLRRTIDFQDGDEDGFIAYKDRLIGYIERFIADLANRGAQIADLLGQVNASGVSRLLILASQREAADAVPDGEGPAGRSGVSTVDGSTAPATTAVTAALATWENRWRGLTDWFVSRGAHHPSQAKLLRASAVSAITNLVNTVSALNERRGGRVDRSADFRALARFFAEARSDEDAHRLWRAAFALTPARHLSVDAETEELWSRDQPSSATPWEQAPPLRISPRLRETGSYERRGSPNKVADRSAARAFLAEQAEAEAAQTAAARSRLATDGPTLLSELGGPEGLDRQAFRLFLAVLGDALAARVPGEAECSAMTGDGTMEVRLKLVDESTIIDIPTQDGVLSGPEHIIEILDLAPAGGTR</sequence>
<comment type="caution">
    <text evidence="2">The sequence shown here is derived from an EMBL/GenBank/DDBJ whole genome shotgun (WGS) entry which is preliminary data.</text>
</comment>
<evidence type="ECO:0000313" key="3">
    <source>
        <dbReference type="Proteomes" id="UP000675781"/>
    </source>
</evidence>
<feature type="region of interest" description="Disordered" evidence="1">
    <location>
        <begin position="252"/>
        <end position="271"/>
    </location>
</feature>
<organism evidence="2 3">
    <name type="scientific">Actinospica durhamensis</name>
    <dbReference type="NCBI Taxonomy" id="1508375"/>
    <lineage>
        <taxon>Bacteria</taxon>
        <taxon>Bacillati</taxon>
        <taxon>Actinomycetota</taxon>
        <taxon>Actinomycetes</taxon>
        <taxon>Catenulisporales</taxon>
        <taxon>Actinospicaceae</taxon>
        <taxon>Actinospica</taxon>
    </lineage>
</organism>
<dbReference type="InterPro" id="IPR013493">
    <property type="entry name" value="CHP02677"/>
</dbReference>
<dbReference type="EMBL" id="JAGSOG010000262">
    <property type="protein sequence ID" value="MBR7838154.1"/>
    <property type="molecule type" value="Genomic_DNA"/>
</dbReference>
<evidence type="ECO:0000256" key="1">
    <source>
        <dbReference type="SAM" id="MobiDB-lite"/>
    </source>
</evidence>